<dbReference type="OrthoDB" id="389275at2"/>
<feature type="transmembrane region" description="Helical" evidence="1">
    <location>
        <begin position="110"/>
        <end position="132"/>
    </location>
</feature>
<gene>
    <name evidence="2" type="ORF">SKUN_001116</name>
</gene>
<reference evidence="2 3" key="1">
    <citation type="journal article" date="2015" name="Genome Announc.">
        <title>Complete Genome Sequence of Spiroplasma kunkelii Strain CR2-3x, Causal Agent of Corn Stunt Disease in Zea mays L.</title>
        <authorList>
            <person name="Davis R.E."/>
            <person name="Shao J."/>
            <person name="Dally E.L."/>
            <person name="Zhao Y."/>
            <person name="Gasparich G.E."/>
            <person name="Gaynor B.J."/>
            <person name="Athey J.C."/>
            <person name="Harrison N.A."/>
            <person name="Donofrio N."/>
        </authorList>
    </citation>
    <scope>NUCLEOTIDE SEQUENCE [LARGE SCALE GENOMIC DNA]</scope>
    <source>
        <strain evidence="2 3">CR2-3x</strain>
    </source>
</reference>
<dbReference type="Proteomes" id="UP000062963">
    <property type="component" value="Chromosome"/>
</dbReference>
<feature type="transmembrane region" description="Helical" evidence="1">
    <location>
        <begin position="152"/>
        <end position="170"/>
    </location>
</feature>
<dbReference type="KEGG" id="skn:SKUN_001116"/>
<proteinExistence type="predicted"/>
<evidence type="ECO:0000313" key="2">
    <source>
        <dbReference type="EMBL" id="ALA98002.1"/>
    </source>
</evidence>
<feature type="transmembrane region" description="Helical" evidence="1">
    <location>
        <begin position="236"/>
        <end position="257"/>
    </location>
</feature>
<feature type="transmembrane region" description="Helical" evidence="1">
    <location>
        <begin position="74"/>
        <end position="98"/>
    </location>
</feature>
<evidence type="ECO:0000313" key="3">
    <source>
        <dbReference type="Proteomes" id="UP000062963"/>
    </source>
</evidence>
<keyword evidence="1" id="KW-0812">Transmembrane</keyword>
<dbReference type="EMBL" id="CP010899">
    <property type="protein sequence ID" value="ALA98002.1"/>
    <property type="molecule type" value="Genomic_DNA"/>
</dbReference>
<dbReference type="STRING" id="273035.SKUN_001116"/>
<keyword evidence="1" id="KW-0472">Membrane</keyword>
<dbReference type="AlphaFoldDB" id="A0A0K2JHU7"/>
<organism evidence="2 3">
    <name type="scientific">Spiroplasma kunkelii CR2-3x</name>
    <dbReference type="NCBI Taxonomy" id="273035"/>
    <lineage>
        <taxon>Bacteria</taxon>
        <taxon>Bacillati</taxon>
        <taxon>Mycoplasmatota</taxon>
        <taxon>Mollicutes</taxon>
        <taxon>Entomoplasmatales</taxon>
        <taxon>Spiroplasmataceae</taxon>
        <taxon>Spiroplasma</taxon>
    </lineage>
</organism>
<keyword evidence="1" id="KW-1133">Transmembrane helix</keyword>
<dbReference type="RefSeq" id="WP_053391134.1">
    <property type="nucleotide sequence ID" value="NZ_CP010899.1"/>
</dbReference>
<accession>A0A0K2JHU7</accession>
<keyword evidence="3" id="KW-1185">Reference proteome</keyword>
<dbReference type="NCBIfam" id="NF038065">
    <property type="entry name" value="Pr6Pr"/>
    <property type="match status" value="1"/>
</dbReference>
<feature type="transmembrane region" description="Helical" evidence="1">
    <location>
        <begin position="12"/>
        <end position="33"/>
    </location>
</feature>
<feature type="transmembrane region" description="Helical" evidence="1">
    <location>
        <begin position="186"/>
        <end position="206"/>
    </location>
</feature>
<protein>
    <recommendedName>
        <fullName evidence="4">Transmembrane protein</fullName>
    </recommendedName>
</protein>
<evidence type="ECO:0000256" key="1">
    <source>
        <dbReference type="SAM" id="Phobius"/>
    </source>
</evidence>
<sequence>MQNFIKYYCRDWRFWFKIIIALVALFGLLTNYLTNLLHLDKMIVTDSNNQVTYLWAVYDQTGTINHWNYAGYTIWWISFFTTQSNFLVLIWFVIAIICHRQEGIIKPLKTYFSLSVVVYITVTCLIYNFVLLPAILKNKDLMWGPLQWTEQIILHAVLPVLTIIYIVIFAKQSPLVSTKQFYRQKLGWYFIYPILYGIYGVIKGILCEYSGMHLKIAYQYFFLQITNPKVQGLSGIVWFIIAIILISGIISAFGGLYHFSMVKVTKRCQQAKNF</sequence>
<name>A0A0K2JHU7_SPIKU</name>
<dbReference type="PATRIC" id="fig|273035.7.peg.1381"/>
<evidence type="ECO:0008006" key="4">
    <source>
        <dbReference type="Google" id="ProtNLM"/>
    </source>
</evidence>
<dbReference type="InterPro" id="IPR049713">
    <property type="entry name" value="Pr6Pr-like"/>
</dbReference>